<dbReference type="EMBL" id="JASBWV010000017">
    <property type="protein sequence ID" value="KAJ9121375.1"/>
    <property type="molecule type" value="Genomic_DNA"/>
</dbReference>
<evidence type="ECO:0000313" key="1">
    <source>
        <dbReference type="EMBL" id="KAJ9121375.1"/>
    </source>
</evidence>
<protein>
    <submittedName>
        <fullName evidence="1">Uncharacterized protein</fullName>
    </submittedName>
</protein>
<name>A0ACC2XBG8_9TREE</name>
<accession>A0ACC2XBG8</accession>
<keyword evidence="2" id="KW-1185">Reference proteome</keyword>
<evidence type="ECO:0000313" key="2">
    <source>
        <dbReference type="Proteomes" id="UP001234202"/>
    </source>
</evidence>
<reference evidence="1" key="1">
    <citation type="submission" date="2023-04" db="EMBL/GenBank/DDBJ databases">
        <title>Draft Genome sequencing of Naganishia species isolated from polar environments using Oxford Nanopore Technology.</title>
        <authorList>
            <person name="Leo P."/>
            <person name="Venkateswaran K."/>
        </authorList>
    </citation>
    <scope>NUCLEOTIDE SEQUENCE</scope>
    <source>
        <strain evidence="1">DBVPG 5303</strain>
    </source>
</reference>
<sequence>MDGKLATGRPKERPVTGTLLLTQPFSLEYSSWQKLQQLYDQQHEQLVLKQLFAESKSDRFQQFSREYKSPSTGDQDRILLDFSKNLITSEIFEQLLALAKEAKVEPFRNAMFAGEHINTSEGRAVLHVALRNVFASSGKQFQIKEEGADEVQGVLDHIKQFTNSVRSGEWKGYTGKAIDTIVNIGIGGSDLGPVMVTEALKHYSKRDLKAHFVSNIDGTDLAEVTKQCNPETTLFIVASKTFTTQETITNAESAREWFLESAKDKAHVAKHFVALSTNTKAVEAFGISSSNMFKFWDWVGGRYSLWSAIGLSIALVIGYENFEQLLLGAHEMDVHFVETPLEDNLPVILALVGIWYNDFYGAQTQALLPYDQYLHKFADYFQQGDMESNGKTVTKAGQFVNYETGPIIWGQSGTNGQHAFYQLIHQGTKLIPCDFLAPVETLNPIAGGKHHEILLSNFFAQPEALAFGKTEDEVRQELGAEGSKNEALVKSKIFQGNKPTNSIMFQKLTPKTLGSLIAMYEHKIHVQGAIWGINSYDQMGVELGKVLAKNILAQLPEESKVTGHDASFIDNHEHALGSRKLIRVDAGMGMVQRDESLNAIPIHAETSDYTFNSQCALLCRLLLGHCYLQVKALPHDRAPFEEAAKVMQALFLSSLPSLSAPRLRLLTTRTSNYTLQLQVSTTMSTQWNQFTFKLNNGHEIPAVGLGTWHAPSDDARNAVKTALLAGYRHVDTAQAYGNEAAVADGIKLAGVPRESLFLTTKINNMNHKHVAETMEESLHKLQTDYVDLVLMHWPVSIDPAGEKQTLVYKDWKFTDTWREMEKLVESGKARSIGVSNFGIRNLETLLASARIVPAVCQVERHPQCPSTKLVDFCKRKGIHVTAYCCLGSSNSPLAEDKTVRSIADAHGTSVIPKSTADSRIRSNFDLNGLDLTEEEMKKLNSLPDRFKAVGKEWLPEKTKDLCANPLTLLFILSNYSLPGQETTTQQTLVYYHPRYVNCSDIDSTPFAHKVEPGMLNNIMTTIDRPIPHWSFIVDACQVNVRQAPQYAAVSNIGDTSPHYLQPPPIVEIRQVRDLATGNRLPSEANGDHDDGLLLMHVALIDSITNCQVPCYYPIIHHTNTTNNGTTNQQFATETQPSLTGCLVSPAYKVNAEAGARVKVFVFPEVRVWVCGVFRLEFTLFERCGPAFTVLSKEAYPGPIGKHLIIQEHFKTPSFIATHNDFTYSLAPWVSICTAPTRLSLTLATQGIRQRVYKQPLVRKRKTLIVSSRNESLEDNVTTTATAIIDVLPPLKTSPPADGEAVPPRPVHRKIQARGAAAGGDNRDKTTARQRYASSTPASRVLQPNTLKTRQSDSQGRAKFKSLSETEAAQGATVNHAISSSGSTSSAGDSKDAGRRGSAAIPSVAAKIALEYSEPQTKQPGRRQGQVQPVTTNGDSLGASPTSRCHLALLSANDPHKEDGELSARDLTEDEDENGEESVSLSVTVRPRDDGMSEGSVGRTQSALVRKVVVPSPAQGHGGKMSLCNLLL</sequence>
<comment type="caution">
    <text evidence="1">The sequence shown here is derived from an EMBL/GenBank/DDBJ whole genome shotgun (WGS) entry which is preliminary data.</text>
</comment>
<dbReference type="Proteomes" id="UP001234202">
    <property type="component" value="Unassembled WGS sequence"/>
</dbReference>
<organism evidence="1 2">
    <name type="scientific">Naganishia onofrii</name>
    <dbReference type="NCBI Taxonomy" id="1851511"/>
    <lineage>
        <taxon>Eukaryota</taxon>
        <taxon>Fungi</taxon>
        <taxon>Dikarya</taxon>
        <taxon>Basidiomycota</taxon>
        <taxon>Agaricomycotina</taxon>
        <taxon>Tremellomycetes</taxon>
        <taxon>Filobasidiales</taxon>
        <taxon>Filobasidiaceae</taxon>
        <taxon>Naganishia</taxon>
    </lineage>
</organism>
<gene>
    <name evidence="1" type="ORF">QFC24_004713</name>
</gene>
<proteinExistence type="predicted"/>